<name>A0AAW4G7I4_GORRU</name>
<dbReference type="Proteomes" id="UP001195196">
    <property type="component" value="Unassembled WGS sequence"/>
</dbReference>
<keyword evidence="4" id="KW-0653">Protein transport</keyword>
<evidence type="ECO:0000256" key="8">
    <source>
        <dbReference type="SAM" id="MobiDB-lite"/>
    </source>
</evidence>
<evidence type="ECO:0000256" key="1">
    <source>
        <dbReference type="ARBA" id="ARBA00004167"/>
    </source>
</evidence>
<dbReference type="Pfam" id="PF02416">
    <property type="entry name" value="TatA_B_E"/>
    <property type="match status" value="1"/>
</dbReference>
<evidence type="ECO:0008006" key="11">
    <source>
        <dbReference type="Google" id="ProtNLM"/>
    </source>
</evidence>
<evidence type="ECO:0000256" key="5">
    <source>
        <dbReference type="ARBA" id="ARBA00022989"/>
    </source>
</evidence>
<dbReference type="InterPro" id="IPR003369">
    <property type="entry name" value="TatA/B/E"/>
</dbReference>
<protein>
    <recommendedName>
        <fullName evidence="11">Sec-independent protein translocase protein TatB</fullName>
    </recommendedName>
</protein>
<reference evidence="9" key="1">
    <citation type="submission" date="2021-02" db="EMBL/GenBank/DDBJ databases">
        <title>Taxonomy, biology and ecology of Rhodococcus bacteria occurring in California pistachio and other woody hosts as revealed by genome sequence analyses.</title>
        <authorList>
            <person name="Riely B."/>
            <person name="Gai Y."/>
        </authorList>
    </citation>
    <scope>NUCLEOTIDE SEQUENCE</scope>
    <source>
        <strain evidence="9">BP-295</strain>
    </source>
</reference>
<organism evidence="9 10">
    <name type="scientific">Gordonia rubripertincta</name>
    <name type="common">Rhodococcus corallinus</name>
    <dbReference type="NCBI Taxonomy" id="36822"/>
    <lineage>
        <taxon>Bacteria</taxon>
        <taxon>Bacillati</taxon>
        <taxon>Actinomycetota</taxon>
        <taxon>Actinomycetes</taxon>
        <taxon>Mycobacteriales</taxon>
        <taxon>Gordoniaceae</taxon>
        <taxon>Gordonia</taxon>
    </lineage>
</organism>
<dbReference type="RefSeq" id="WP_204718326.1">
    <property type="nucleotide sequence ID" value="NZ_JAFFGU010000006.1"/>
</dbReference>
<evidence type="ECO:0000256" key="7">
    <source>
        <dbReference type="ARBA" id="ARBA00023136"/>
    </source>
</evidence>
<keyword evidence="6" id="KW-0811">Translocation</keyword>
<proteinExistence type="predicted"/>
<evidence type="ECO:0000313" key="10">
    <source>
        <dbReference type="Proteomes" id="UP001195196"/>
    </source>
</evidence>
<gene>
    <name evidence="9" type="ORF">JTZ10_15185</name>
</gene>
<evidence type="ECO:0000256" key="4">
    <source>
        <dbReference type="ARBA" id="ARBA00022927"/>
    </source>
</evidence>
<dbReference type="PRINTS" id="PR01506">
    <property type="entry name" value="TATBPROTEIN"/>
</dbReference>
<sequence length="215" mass="23134">MFGLTFEKLLLLAIIAGVILGPHNLPIYAQKLAETVRALRAFIDMTRTTAEKEMGIPLQRADWQSLNLRQYDPRLIVREALDEADSTATSPVAGTESSREVEPAETGADLAEQASRVRPGQKFITTGSAAHPVRLPIDSLPPAGSPHAAQTWWTSLNTSKSDPGTGGASAASWCVCRTSRSPRGRRIPAVWLTAGAWIAGEGHGRIGLRMAGRRC</sequence>
<feature type="compositionally biased region" description="Polar residues" evidence="8">
    <location>
        <begin position="86"/>
        <end position="96"/>
    </location>
</feature>
<comment type="caution">
    <text evidence="9">The sequence shown here is derived from an EMBL/GenBank/DDBJ whole genome shotgun (WGS) entry which is preliminary data.</text>
</comment>
<evidence type="ECO:0000313" key="9">
    <source>
        <dbReference type="EMBL" id="MBM7279095.1"/>
    </source>
</evidence>
<feature type="region of interest" description="Disordered" evidence="8">
    <location>
        <begin position="82"/>
        <end position="108"/>
    </location>
</feature>
<comment type="subcellular location">
    <subcellularLocation>
        <location evidence="1">Membrane</location>
        <topology evidence="1">Single-pass membrane protein</topology>
    </subcellularLocation>
</comment>
<keyword evidence="3" id="KW-0812">Transmembrane</keyword>
<evidence type="ECO:0000256" key="2">
    <source>
        <dbReference type="ARBA" id="ARBA00022448"/>
    </source>
</evidence>
<evidence type="ECO:0000256" key="3">
    <source>
        <dbReference type="ARBA" id="ARBA00022692"/>
    </source>
</evidence>
<keyword evidence="5" id="KW-1133">Transmembrane helix</keyword>
<keyword evidence="7" id="KW-0472">Membrane</keyword>
<evidence type="ECO:0000256" key="6">
    <source>
        <dbReference type="ARBA" id="ARBA00023010"/>
    </source>
</evidence>
<dbReference type="EMBL" id="JAFFGU010000006">
    <property type="protein sequence ID" value="MBM7279095.1"/>
    <property type="molecule type" value="Genomic_DNA"/>
</dbReference>
<accession>A0AAW4G7I4</accession>
<dbReference type="AlphaFoldDB" id="A0AAW4G7I4"/>
<keyword evidence="2" id="KW-0813">Transport</keyword>